<organism evidence="1 2">
    <name type="scientific">Acidisarcina polymorpha</name>
    <dbReference type="NCBI Taxonomy" id="2211140"/>
    <lineage>
        <taxon>Bacteria</taxon>
        <taxon>Pseudomonadati</taxon>
        <taxon>Acidobacteriota</taxon>
        <taxon>Terriglobia</taxon>
        <taxon>Terriglobales</taxon>
        <taxon>Acidobacteriaceae</taxon>
        <taxon>Acidisarcina</taxon>
    </lineage>
</organism>
<dbReference type="Proteomes" id="UP000253606">
    <property type="component" value="Chromosome"/>
</dbReference>
<name>A0A2Z5G6E1_9BACT</name>
<gene>
    <name evidence="1" type="ORF">ACPOL_5101</name>
</gene>
<dbReference type="EMBL" id="CP030840">
    <property type="protein sequence ID" value="AXC14357.1"/>
    <property type="molecule type" value="Genomic_DNA"/>
</dbReference>
<accession>A0A2Z5G6E1</accession>
<reference evidence="1 2" key="1">
    <citation type="journal article" date="2018" name="Front. Microbiol.">
        <title>Hydrolytic Capabilities as a Key to Environmental Success: Chitinolytic and Cellulolytic Acidobacteria From Acidic Sub-arctic Soils and Boreal Peatlands.</title>
        <authorList>
            <person name="Belova S.E."/>
            <person name="Ravin N.V."/>
            <person name="Pankratov T.A."/>
            <person name="Rakitin A.L."/>
            <person name="Ivanova A.A."/>
            <person name="Beletsky A.V."/>
            <person name="Mardanov A.V."/>
            <person name="Sinninghe Damste J.S."/>
            <person name="Dedysh S.N."/>
        </authorList>
    </citation>
    <scope>NUCLEOTIDE SEQUENCE [LARGE SCALE GENOMIC DNA]</scope>
    <source>
        <strain evidence="1 2">SBC82</strain>
    </source>
</reference>
<dbReference type="AlphaFoldDB" id="A0A2Z5G6E1"/>
<sequence>MYIERIQTRGDQHALLFAFLVERALDIDDGIGAAGSSTGMAKYIQIHR</sequence>
<evidence type="ECO:0000313" key="1">
    <source>
        <dbReference type="EMBL" id="AXC14357.1"/>
    </source>
</evidence>
<protein>
    <submittedName>
        <fullName evidence="1">Uncharacterized protein</fullName>
    </submittedName>
</protein>
<evidence type="ECO:0000313" key="2">
    <source>
        <dbReference type="Proteomes" id="UP000253606"/>
    </source>
</evidence>
<proteinExistence type="predicted"/>
<dbReference type="KEGG" id="abas:ACPOL_5101"/>
<keyword evidence="2" id="KW-1185">Reference proteome</keyword>